<feature type="domain" description="LysM" evidence="7">
    <location>
        <begin position="61"/>
        <end position="107"/>
    </location>
</feature>
<dbReference type="InterPro" id="IPR052210">
    <property type="entry name" value="LysM1-like"/>
</dbReference>
<feature type="region of interest" description="Disordered" evidence="5">
    <location>
        <begin position="205"/>
        <end position="231"/>
    </location>
</feature>
<dbReference type="OrthoDB" id="2281372at2759"/>
<evidence type="ECO:0000313" key="9">
    <source>
        <dbReference type="Proteomes" id="UP001152130"/>
    </source>
</evidence>
<dbReference type="EMBL" id="JAPDHF010000008">
    <property type="protein sequence ID" value="KAJ4014120.1"/>
    <property type="molecule type" value="Genomic_DNA"/>
</dbReference>
<dbReference type="GO" id="GO:0008061">
    <property type="term" value="F:chitin binding"/>
    <property type="evidence" value="ECO:0007669"/>
    <property type="project" value="UniProtKB-KW"/>
</dbReference>
<dbReference type="SUPFAM" id="SSF54106">
    <property type="entry name" value="LysM domain"/>
    <property type="match status" value="6"/>
</dbReference>
<feature type="domain" description="LysM" evidence="7">
    <location>
        <begin position="557"/>
        <end position="603"/>
    </location>
</feature>
<feature type="signal peptide" evidence="6">
    <location>
        <begin position="1"/>
        <end position="22"/>
    </location>
</feature>
<keyword evidence="9" id="KW-1185">Reference proteome</keyword>
<dbReference type="PROSITE" id="PS51782">
    <property type="entry name" value="LYSM"/>
    <property type="match status" value="7"/>
</dbReference>
<feature type="chain" id="PRO_5040971144" description="LysM domain-containing protein" evidence="6">
    <location>
        <begin position="23"/>
        <end position="605"/>
    </location>
</feature>
<evidence type="ECO:0000256" key="2">
    <source>
        <dbReference type="ARBA" id="ARBA00022729"/>
    </source>
</evidence>
<comment type="similarity">
    <text evidence="4">Belongs to the secreted LysM effector family.</text>
</comment>
<sequence length="605" mass="66396">MVKLNWALGSLAIGLLSQGVAATMIPRRFKNETAPQKQPIKLMGLSPKYPTHQDTSKYCSYWYDNDGAVPCQDILEAYMITMDQLLRWNPGLGQGCSNLLTGWSYCVEAIDEPVVTNGPTKTAPGGSTPTKGIQTPTPTQPDMVNNCVTFDFVEKGTSCTSLLSRNGITLEQLATWNPSVNDDCSGLWSNVWVCVSIVGHDSKGSTTLKPTTTNTSKPSPTNGVETPSPTQPEMVENCNKFAFVKQGQSCDALAKANGITRDDIYNWNPSVNRDCGGIWANVWICVSVIGHTPSPTKPTPTNGVETPSPIQGGMVKNCNKFHLVQTTTTCKSIENYYKLPLAKFLEWNPDVGETCQYLMAHYWVCVMTDDYKPAPSPTSPSNGIKTPSPIQDGVHKNCNKFHQVQKTTTCASINSYYNLPLSNFYSWNPSVGNKCQSLLVGYWVCVSIVSWTPPKPSPTSPSNGIKTPSPIQEGMVTNCNKFHEVQKTTTCASIQNYYKITMAQLAKWNPKVGSQCTSLLVGYNVCVGVIGQTPTQPPKQDPTPTPFIPGMIKNCKKFHLVRATTTCDSIQKYYKITMAQIAKWNPTVGSKCTSLWKDYWVCVSA</sequence>
<keyword evidence="1" id="KW-0147">Chitin-binding</keyword>
<protein>
    <recommendedName>
        <fullName evidence="7">LysM domain-containing protein</fullName>
    </recommendedName>
</protein>
<evidence type="ECO:0000256" key="4">
    <source>
        <dbReference type="ARBA" id="ARBA00044955"/>
    </source>
</evidence>
<evidence type="ECO:0000259" key="7">
    <source>
        <dbReference type="PROSITE" id="PS51782"/>
    </source>
</evidence>
<dbReference type="PANTHER" id="PTHR34997">
    <property type="entry name" value="AM15"/>
    <property type="match status" value="1"/>
</dbReference>
<dbReference type="CDD" id="cd00118">
    <property type="entry name" value="LysM"/>
    <property type="match status" value="2"/>
</dbReference>
<accession>A0A9W8PPS8</accession>
<keyword evidence="3" id="KW-0843">Virulence</keyword>
<feature type="domain" description="LysM" evidence="7">
    <location>
        <begin position="400"/>
        <end position="446"/>
    </location>
</feature>
<organism evidence="8 9">
    <name type="scientific">Fusarium irregulare</name>
    <dbReference type="NCBI Taxonomy" id="2494466"/>
    <lineage>
        <taxon>Eukaryota</taxon>
        <taxon>Fungi</taxon>
        <taxon>Dikarya</taxon>
        <taxon>Ascomycota</taxon>
        <taxon>Pezizomycotina</taxon>
        <taxon>Sordariomycetes</taxon>
        <taxon>Hypocreomycetidae</taxon>
        <taxon>Hypocreales</taxon>
        <taxon>Nectriaceae</taxon>
        <taxon>Fusarium</taxon>
        <taxon>Fusarium incarnatum-equiseti species complex</taxon>
    </lineage>
</organism>
<evidence type="ECO:0000256" key="6">
    <source>
        <dbReference type="SAM" id="SignalP"/>
    </source>
</evidence>
<keyword evidence="2 6" id="KW-0732">Signal</keyword>
<proteinExistence type="inferred from homology"/>
<reference evidence="8" key="1">
    <citation type="submission" date="2022-10" db="EMBL/GenBank/DDBJ databases">
        <title>Fusarium specimens isolated from Avocado Roots.</title>
        <authorList>
            <person name="Stajich J."/>
            <person name="Roper C."/>
            <person name="Heimlech-Rivalta G."/>
        </authorList>
    </citation>
    <scope>NUCLEOTIDE SEQUENCE</scope>
    <source>
        <strain evidence="8">CF00143</strain>
    </source>
</reference>
<feature type="region of interest" description="Disordered" evidence="5">
    <location>
        <begin position="117"/>
        <end position="140"/>
    </location>
</feature>
<evidence type="ECO:0000313" key="8">
    <source>
        <dbReference type="EMBL" id="KAJ4014120.1"/>
    </source>
</evidence>
<evidence type="ECO:0000256" key="5">
    <source>
        <dbReference type="SAM" id="MobiDB-lite"/>
    </source>
</evidence>
<feature type="compositionally biased region" description="Low complexity" evidence="5">
    <location>
        <begin position="205"/>
        <end position="223"/>
    </location>
</feature>
<feature type="domain" description="LysM" evidence="7">
    <location>
        <begin position="149"/>
        <end position="195"/>
    </location>
</feature>
<dbReference type="Gene3D" id="3.10.350.10">
    <property type="entry name" value="LysM domain"/>
    <property type="match status" value="7"/>
</dbReference>
<evidence type="ECO:0000256" key="1">
    <source>
        <dbReference type="ARBA" id="ARBA00022669"/>
    </source>
</evidence>
<feature type="domain" description="LysM" evidence="7">
    <location>
        <begin position="240"/>
        <end position="286"/>
    </location>
</feature>
<dbReference type="SMART" id="SM00257">
    <property type="entry name" value="LysM"/>
    <property type="match status" value="6"/>
</dbReference>
<dbReference type="PANTHER" id="PTHR34997:SF2">
    <property type="entry name" value="LYSM DOMAIN-CONTAINING PROTEIN-RELATED"/>
    <property type="match status" value="1"/>
</dbReference>
<dbReference type="Pfam" id="PF01476">
    <property type="entry name" value="LysM"/>
    <property type="match status" value="3"/>
</dbReference>
<dbReference type="AlphaFoldDB" id="A0A9W8PPS8"/>
<dbReference type="Proteomes" id="UP001152130">
    <property type="component" value="Unassembled WGS sequence"/>
</dbReference>
<feature type="domain" description="LysM" evidence="7">
    <location>
        <begin position="481"/>
        <end position="527"/>
    </location>
</feature>
<dbReference type="InterPro" id="IPR036779">
    <property type="entry name" value="LysM_dom_sf"/>
</dbReference>
<gene>
    <name evidence="8" type="ORF">NW766_006372</name>
</gene>
<name>A0A9W8PPS8_9HYPO</name>
<dbReference type="InterPro" id="IPR018392">
    <property type="entry name" value="LysM"/>
</dbReference>
<evidence type="ECO:0000256" key="3">
    <source>
        <dbReference type="ARBA" id="ARBA00023026"/>
    </source>
</evidence>
<feature type="domain" description="LysM" evidence="7">
    <location>
        <begin position="320"/>
        <end position="366"/>
    </location>
</feature>
<comment type="caution">
    <text evidence="8">The sequence shown here is derived from an EMBL/GenBank/DDBJ whole genome shotgun (WGS) entry which is preliminary data.</text>
</comment>